<dbReference type="GO" id="GO:0016874">
    <property type="term" value="F:ligase activity"/>
    <property type="evidence" value="ECO:0007669"/>
    <property type="project" value="UniProtKB-KW"/>
</dbReference>
<dbReference type="PANTHER" id="PTHR37422:SF13">
    <property type="entry name" value="LIPOPOLYSACCHARIDE BIOSYNTHESIS PROTEIN PA4999-RELATED"/>
    <property type="match status" value="1"/>
</dbReference>
<feature type="transmembrane region" description="Helical" evidence="5">
    <location>
        <begin position="227"/>
        <end position="243"/>
    </location>
</feature>
<evidence type="ECO:0000256" key="1">
    <source>
        <dbReference type="ARBA" id="ARBA00004141"/>
    </source>
</evidence>
<evidence type="ECO:0000256" key="4">
    <source>
        <dbReference type="ARBA" id="ARBA00023136"/>
    </source>
</evidence>
<dbReference type="Proteomes" id="UP001210528">
    <property type="component" value="Unassembled WGS sequence"/>
</dbReference>
<dbReference type="EMBL" id="JAQLUK010000055">
    <property type="protein sequence ID" value="MDB2294118.1"/>
    <property type="molecule type" value="Genomic_DNA"/>
</dbReference>
<gene>
    <name evidence="7" type="ORF">PM085_18000</name>
</gene>
<dbReference type="PANTHER" id="PTHR37422">
    <property type="entry name" value="TEICHURONIC ACID BIOSYNTHESIS PROTEIN TUAE"/>
    <property type="match status" value="1"/>
</dbReference>
<evidence type="ECO:0000313" key="8">
    <source>
        <dbReference type="Proteomes" id="UP001210528"/>
    </source>
</evidence>
<name>A0ABT4Z7I4_HALEZ</name>
<accession>A0ABT4Z7I4</accession>
<proteinExistence type="predicted"/>
<feature type="transmembrane region" description="Helical" evidence="5">
    <location>
        <begin position="335"/>
        <end position="359"/>
    </location>
</feature>
<feature type="transmembrane region" description="Helical" evidence="5">
    <location>
        <begin position="117"/>
        <end position="137"/>
    </location>
</feature>
<evidence type="ECO:0000313" key="7">
    <source>
        <dbReference type="EMBL" id="MDB2294118.1"/>
    </source>
</evidence>
<feature type="transmembrane region" description="Helical" evidence="5">
    <location>
        <begin position="21"/>
        <end position="40"/>
    </location>
</feature>
<dbReference type="InterPro" id="IPR051533">
    <property type="entry name" value="WaaL-like"/>
</dbReference>
<evidence type="ECO:0000256" key="5">
    <source>
        <dbReference type="SAM" id="Phobius"/>
    </source>
</evidence>
<feature type="domain" description="O-antigen ligase-related" evidence="6">
    <location>
        <begin position="213"/>
        <end position="351"/>
    </location>
</feature>
<keyword evidence="4 5" id="KW-0472">Membrane</keyword>
<keyword evidence="8" id="KW-1185">Reference proteome</keyword>
<feature type="transmembrane region" description="Helical" evidence="5">
    <location>
        <begin position="371"/>
        <end position="390"/>
    </location>
</feature>
<evidence type="ECO:0000256" key="3">
    <source>
        <dbReference type="ARBA" id="ARBA00022989"/>
    </source>
</evidence>
<comment type="caution">
    <text evidence="7">The sequence shown here is derived from an EMBL/GenBank/DDBJ whole genome shotgun (WGS) entry which is preliminary data.</text>
</comment>
<feature type="transmembrane region" description="Helical" evidence="5">
    <location>
        <begin position="250"/>
        <end position="269"/>
    </location>
</feature>
<evidence type="ECO:0000256" key="2">
    <source>
        <dbReference type="ARBA" id="ARBA00022692"/>
    </source>
</evidence>
<dbReference type="Pfam" id="PF04932">
    <property type="entry name" value="Wzy_C"/>
    <property type="match status" value="1"/>
</dbReference>
<comment type="subcellular location">
    <subcellularLocation>
        <location evidence="1">Membrane</location>
        <topology evidence="1">Multi-pass membrane protein</topology>
    </subcellularLocation>
</comment>
<feature type="transmembrane region" description="Helical" evidence="5">
    <location>
        <begin position="81"/>
        <end position="105"/>
    </location>
</feature>
<keyword evidence="3 5" id="KW-1133">Transmembrane helix</keyword>
<feature type="transmembrane region" description="Helical" evidence="5">
    <location>
        <begin position="182"/>
        <end position="199"/>
    </location>
</feature>
<feature type="transmembrane region" description="Helical" evidence="5">
    <location>
        <begin position="144"/>
        <end position="162"/>
    </location>
</feature>
<feature type="transmembrane region" description="Helical" evidence="5">
    <location>
        <begin position="396"/>
        <end position="414"/>
    </location>
</feature>
<organism evidence="7 8">
    <name type="scientific">Halorubrum ezzemoulense</name>
    <name type="common">Halorubrum chaoviator</name>
    <dbReference type="NCBI Taxonomy" id="337243"/>
    <lineage>
        <taxon>Archaea</taxon>
        <taxon>Methanobacteriati</taxon>
        <taxon>Methanobacteriota</taxon>
        <taxon>Stenosarchaea group</taxon>
        <taxon>Halobacteria</taxon>
        <taxon>Halobacteriales</taxon>
        <taxon>Haloferacaceae</taxon>
        <taxon>Halorubrum</taxon>
    </lineage>
</organism>
<reference evidence="7 8" key="1">
    <citation type="submission" date="2023-01" db="EMBL/GenBank/DDBJ databases">
        <title>Halorubrum ezzemoulense from Santa Pola, Spain.</title>
        <authorList>
            <person name="Feng Y."/>
            <person name="Louyakis A.S."/>
            <person name="Gogarten J.P."/>
        </authorList>
    </citation>
    <scope>NUCLEOTIDE SEQUENCE [LARGE SCALE GENOMIC DNA]</scope>
    <source>
        <strain evidence="7 8">AMM015</strain>
    </source>
</reference>
<sequence length="423" mass="46251">MTSDQLTQDPLKSHLPFSRETGVFSVVVFAMVTLSIVFSVEIPIGLGVSEYASINSEDFGVTVLSLWLAKKLLLDKERIIGPLLPAVMALLLIATGWIVLTFGIATVRSTQSVAPSALWIMKWFEVLVFFICVQHLLKQRSATVVVKTIVAGGTLLSVYSIYASQLLAVRRVRVFFGNPNTLSAFFVLIVTISLSGVIANHGRDRVAYVMTGLLAGGATLTTLSRSGIIALIVSLSTLVVLHHRNLTRRVLAGLTAGAVSLGLIMSYVLQDRLSRFFNWIQITPEGISLASGTAGRSFRVRLELLQKSWDLWVEQPIFGYGWFASPSRVGFLDNLYAILLVELGLPGLIIMLGLYVVVLRTLFQLGQAGSSYLSNAVFAWFMGMLAMSIAGGFPRAPQMMMLWLLLLTATWVLGEDGIWTTNT</sequence>
<dbReference type="RefSeq" id="WP_271970602.1">
    <property type="nucleotide sequence ID" value="NZ_JAQLUK010000055.1"/>
</dbReference>
<keyword evidence="7" id="KW-0436">Ligase</keyword>
<keyword evidence="2 5" id="KW-0812">Transmembrane</keyword>
<protein>
    <submittedName>
        <fullName evidence="7">O-antigen ligase family protein</fullName>
    </submittedName>
</protein>
<evidence type="ECO:0000259" key="6">
    <source>
        <dbReference type="Pfam" id="PF04932"/>
    </source>
</evidence>
<dbReference type="InterPro" id="IPR007016">
    <property type="entry name" value="O-antigen_ligase-rel_domated"/>
</dbReference>